<dbReference type="PANTHER" id="PTHR30561:SF7">
    <property type="entry name" value="GUANIDINIUM EFFLUX SYSTEM SUBUNIT GDNC-RELATED"/>
    <property type="match status" value="1"/>
</dbReference>
<keyword evidence="4 7" id="KW-1133">Transmembrane helix</keyword>
<feature type="transmembrane region" description="Helical" evidence="7">
    <location>
        <begin position="57"/>
        <end position="77"/>
    </location>
</feature>
<evidence type="ECO:0000256" key="1">
    <source>
        <dbReference type="ARBA" id="ARBA00004651"/>
    </source>
</evidence>
<organism evidence="8 9">
    <name type="scientific">Aciduricibacillus chroicocephali</name>
    <dbReference type="NCBI Taxonomy" id="3054939"/>
    <lineage>
        <taxon>Bacteria</taxon>
        <taxon>Bacillati</taxon>
        <taxon>Bacillota</taxon>
        <taxon>Bacilli</taxon>
        <taxon>Bacillales</taxon>
        <taxon>Bacillaceae</taxon>
        <taxon>Aciduricibacillus</taxon>
    </lineage>
</organism>
<evidence type="ECO:0000256" key="7">
    <source>
        <dbReference type="SAM" id="Phobius"/>
    </source>
</evidence>
<dbReference type="InterPro" id="IPR000390">
    <property type="entry name" value="Small_drug/metabolite_transptr"/>
</dbReference>
<dbReference type="PANTHER" id="PTHR30561">
    <property type="entry name" value="SMR FAMILY PROTON-DEPENDENT DRUG EFFLUX TRANSPORTER SUGE"/>
    <property type="match status" value="1"/>
</dbReference>
<gene>
    <name evidence="8" type="ORF">QR721_12035</name>
</gene>
<evidence type="ECO:0000256" key="3">
    <source>
        <dbReference type="ARBA" id="ARBA00022692"/>
    </source>
</evidence>
<dbReference type="Pfam" id="PF00893">
    <property type="entry name" value="Multi_Drug_Res"/>
    <property type="match status" value="1"/>
</dbReference>
<proteinExistence type="inferred from homology"/>
<dbReference type="SUPFAM" id="SSF103481">
    <property type="entry name" value="Multidrug resistance efflux transporter EmrE"/>
    <property type="match status" value="1"/>
</dbReference>
<keyword evidence="2" id="KW-1003">Cell membrane</keyword>
<reference evidence="8" key="1">
    <citation type="submission" date="2023-06" db="EMBL/GenBank/DDBJ databases">
        <title>A Treasure from Seagulls: Isolation and Description of Aciduricobacillus qingdaonensis gen. nov., sp. nov., a Rare Obligately Uric Acid-utilizing Member in the Family Bacillaceae.</title>
        <authorList>
            <person name="Liu W."/>
            <person name="Wang B."/>
        </authorList>
    </citation>
    <scope>NUCLEOTIDE SEQUENCE</scope>
    <source>
        <strain evidence="8">44XB</strain>
    </source>
</reference>
<evidence type="ECO:0000256" key="4">
    <source>
        <dbReference type="ARBA" id="ARBA00022989"/>
    </source>
</evidence>
<dbReference type="InterPro" id="IPR045324">
    <property type="entry name" value="Small_multidrug_res"/>
</dbReference>
<evidence type="ECO:0000256" key="5">
    <source>
        <dbReference type="ARBA" id="ARBA00023136"/>
    </source>
</evidence>
<accession>A0ABY9KUI0</accession>
<comment type="subcellular location">
    <subcellularLocation>
        <location evidence="1 6">Cell membrane</location>
        <topology evidence="1 6">Multi-pass membrane protein</topology>
    </subcellularLocation>
</comment>
<keyword evidence="9" id="KW-1185">Reference proteome</keyword>
<evidence type="ECO:0000313" key="9">
    <source>
        <dbReference type="Proteomes" id="UP001180087"/>
    </source>
</evidence>
<dbReference type="RefSeq" id="WP_348027296.1">
    <property type="nucleotide sequence ID" value="NZ_CP129113.1"/>
</dbReference>
<keyword evidence="5 7" id="KW-0472">Membrane</keyword>
<sequence>MNKAWVYVILTSLSELVWIYGFNTASAWWHWMLIIIFLVCDLHFLAKACETLPTGTVYAIFAATGTVGTAVMDVFMFDQSLGLGKLGFIVLIIAGVIGLKLTDDKKDEEQSKGAV</sequence>
<evidence type="ECO:0000313" key="8">
    <source>
        <dbReference type="EMBL" id="WLV24355.1"/>
    </source>
</evidence>
<evidence type="ECO:0000256" key="2">
    <source>
        <dbReference type="ARBA" id="ARBA00022475"/>
    </source>
</evidence>
<comment type="similarity">
    <text evidence="6">Belongs to the drug/metabolite transporter (DMT) superfamily. Small multidrug resistance (SMR) (TC 2.A.7.1) family.</text>
</comment>
<protein>
    <submittedName>
        <fullName evidence="8">SMR family transporter</fullName>
    </submittedName>
</protein>
<name>A0ABY9KUI0_9BACI</name>
<dbReference type="Proteomes" id="UP001180087">
    <property type="component" value="Chromosome"/>
</dbReference>
<feature type="transmembrane region" description="Helical" evidence="7">
    <location>
        <begin position="83"/>
        <end position="102"/>
    </location>
</feature>
<feature type="transmembrane region" description="Helical" evidence="7">
    <location>
        <begin position="5"/>
        <end position="22"/>
    </location>
</feature>
<keyword evidence="3 6" id="KW-0812">Transmembrane</keyword>
<dbReference type="Gene3D" id="1.10.3730.20">
    <property type="match status" value="1"/>
</dbReference>
<dbReference type="EMBL" id="CP129113">
    <property type="protein sequence ID" value="WLV24355.1"/>
    <property type="molecule type" value="Genomic_DNA"/>
</dbReference>
<feature type="transmembrane region" description="Helical" evidence="7">
    <location>
        <begin position="28"/>
        <end position="45"/>
    </location>
</feature>
<evidence type="ECO:0000256" key="6">
    <source>
        <dbReference type="RuleBase" id="RU003942"/>
    </source>
</evidence>
<dbReference type="InterPro" id="IPR037185">
    <property type="entry name" value="EmrE-like"/>
</dbReference>